<evidence type="ECO:0000313" key="2">
    <source>
        <dbReference type="EMBL" id="AXN57345.1"/>
    </source>
</evidence>
<protein>
    <submittedName>
        <fullName evidence="2">Uncharacterized protein</fullName>
    </submittedName>
</protein>
<sequence length="77" mass="8451">MEGLAGILFVLMVVVLALWLALLPAIIANKKESTNKGFIIGLTIIGLFFFPCWIIALIWAIVDSSAKPQRVILVKEV</sequence>
<feature type="transmembrane region" description="Helical" evidence="1">
    <location>
        <begin position="39"/>
        <end position="62"/>
    </location>
</feature>
<evidence type="ECO:0000256" key="1">
    <source>
        <dbReference type="SAM" id="Phobius"/>
    </source>
</evidence>
<accession>A0A346FHR5</accession>
<dbReference type="EMBL" id="MH426725">
    <property type="protein sequence ID" value="AXN57345.1"/>
    <property type="molecule type" value="Genomic_DNA"/>
</dbReference>
<evidence type="ECO:0000313" key="3">
    <source>
        <dbReference type="Proteomes" id="UP000257815"/>
    </source>
</evidence>
<reference evidence="3" key="1">
    <citation type="submission" date="2018-06" db="EMBL/GenBank/DDBJ databases">
        <authorList>
            <person name="Sharma R."/>
            <person name="Ke K."/>
            <person name="Breakwell D.P."/>
            <person name="Hope S."/>
            <person name="Grose J.H."/>
        </authorList>
    </citation>
    <scope>NUCLEOTIDE SEQUENCE [LARGE SCALE GENOMIC DNA]</scope>
</reference>
<keyword evidence="1" id="KW-0812">Transmembrane</keyword>
<feature type="transmembrane region" description="Helical" evidence="1">
    <location>
        <begin position="6"/>
        <end position="27"/>
    </location>
</feature>
<keyword evidence="1" id="KW-0472">Membrane</keyword>
<organism evidence="2 3">
    <name type="scientific">Erwinia phage SunLIRen</name>
    <dbReference type="NCBI Taxonomy" id="2267654"/>
    <lineage>
        <taxon>Viruses</taxon>
        <taxon>Duplodnaviria</taxon>
        <taxon>Heunggongvirae</taxon>
        <taxon>Uroviricota</taxon>
        <taxon>Caudoviricetes</taxon>
        <taxon>Andersonviridae</taxon>
        <taxon>Ounavirinae</taxon>
        <taxon>Kolesnikvirus</taxon>
        <taxon>Kolesnikvirus Ea214</taxon>
    </lineage>
</organism>
<keyword evidence="1" id="KW-1133">Transmembrane helix</keyword>
<name>A0A346FHR5_9CAUD</name>
<gene>
    <name evidence="2" type="ORF">SUNLIREN_23</name>
</gene>
<dbReference type="Proteomes" id="UP000257815">
    <property type="component" value="Segment"/>
</dbReference>
<proteinExistence type="predicted"/>